<dbReference type="InterPro" id="IPR011050">
    <property type="entry name" value="Pectin_lyase_fold/virulence"/>
</dbReference>
<dbReference type="InterPro" id="IPR059226">
    <property type="entry name" value="Choice_anch_Q_dom"/>
</dbReference>
<organism evidence="2 3">
    <name type="scientific">Elongatibacter sediminis</name>
    <dbReference type="NCBI Taxonomy" id="3119006"/>
    <lineage>
        <taxon>Bacteria</taxon>
        <taxon>Pseudomonadati</taxon>
        <taxon>Pseudomonadota</taxon>
        <taxon>Gammaproteobacteria</taxon>
        <taxon>Chromatiales</taxon>
        <taxon>Wenzhouxiangellaceae</taxon>
        <taxon>Elongatibacter</taxon>
    </lineage>
</organism>
<keyword evidence="1" id="KW-0732">Signal</keyword>
<sequence length="515" mass="54699">MLNTPNLNRIKFLIILSWAACLTTGISPLQADEIIDIEDGDVSGLNSAIERANQSGERTFIRLVGDGAYSYQLPENSPPKITGTIILDGKGAVFSGDGSTALGPLLEIGEGGSLELSNVVIRDFESDQPGTSEQGLIIVSDGASLSLESVRISSVDTHSSGKSSGAVVLNYGNIQLSKVRASAISVVTESQYAVVFMNNLGEATLENVFIIDGRIDAPELPAQSVAAYIHNGPFATLNIRSSTFIRETSPSGTTSKLLAIERTVERPGVFREIAMGGTMILDLGCTFSENVVSTGFNLISTTEPCPAKSNTDITGFYSNAARFENAPQGGPFVVLPPNSPALDRITGDTYTCPNRDAMGGLRPKDGTGDGISQCDIGAFETSGNTPLFSGGENGLFYSRGRDGHYVTIENTRPNEYLIFWNTFDQSGNQGWVLGIGSRSGNTILADGYYQTEGILTPGAGADVNTSEMVDWGSIRIELESCLNGRFIYDSLLSEFGSGAFTLDRLAYIEGLGCLD</sequence>
<dbReference type="EMBL" id="JAZHOG010000003">
    <property type="protein sequence ID" value="MEJ8567088.1"/>
    <property type="molecule type" value="Genomic_DNA"/>
</dbReference>
<proteinExistence type="predicted"/>
<reference evidence="2 3" key="1">
    <citation type="submission" date="2024-02" db="EMBL/GenBank/DDBJ databases">
        <title>A novel Wenzhouxiangellaceae bacterium, isolated from coastal sediments.</title>
        <authorList>
            <person name="Du Z.-J."/>
            <person name="Ye Y.-Q."/>
            <person name="Zhang X.-Y."/>
        </authorList>
    </citation>
    <scope>NUCLEOTIDE SEQUENCE [LARGE SCALE GENOMIC DNA]</scope>
    <source>
        <strain evidence="2 3">CH-27</strain>
    </source>
</reference>
<comment type="caution">
    <text evidence="2">The sequence shown here is derived from an EMBL/GenBank/DDBJ whole genome shotgun (WGS) entry which is preliminary data.</text>
</comment>
<feature type="chain" id="PRO_5043667731" evidence="1">
    <location>
        <begin position="32"/>
        <end position="515"/>
    </location>
</feature>
<evidence type="ECO:0000313" key="3">
    <source>
        <dbReference type="Proteomes" id="UP001359886"/>
    </source>
</evidence>
<accession>A0AAW9RE75</accession>
<protein>
    <submittedName>
        <fullName evidence="2">Choice-of-anchor Q domain-containing protein</fullName>
    </submittedName>
</protein>
<dbReference type="AlphaFoldDB" id="A0AAW9RE75"/>
<evidence type="ECO:0000313" key="2">
    <source>
        <dbReference type="EMBL" id="MEJ8567088.1"/>
    </source>
</evidence>
<keyword evidence="3" id="KW-1185">Reference proteome</keyword>
<evidence type="ECO:0000256" key="1">
    <source>
        <dbReference type="SAM" id="SignalP"/>
    </source>
</evidence>
<gene>
    <name evidence="2" type="ORF">V3330_05575</name>
</gene>
<dbReference type="NCBIfam" id="NF041518">
    <property type="entry name" value="choice_anch_Q"/>
    <property type="match status" value="1"/>
</dbReference>
<feature type="signal peptide" evidence="1">
    <location>
        <begin position="1"/>
        <end position="31"/>
    </location>
</feature>
<name>A0AAW9RE75_9GAMM</name>
<dbReference type="RefSeq" id="WP_354694407.1">
    <property type="nucleotide sequence ID" value="NZ_JAZHOG010000003.1"/>
</dbReference>
<dbReference type="Proteomes" id="UP001359886">
    <property type="component" value="Unassembled WGS sequence"/>
</dbReference>
<dbReference type="SUPFAM" id="SSF51126">
    <property type="entry name" value="Pectin lyase-like"/>
    <property type="match status" value="1"/>
</dbReference>